<dbReference type="InterPro" id="IPR013988">
    <property type="entry name" value="YjdM_C"/>
</dbReference>
<name>A0A1U7JHS0_9HYPH</name>
<dbReference type="Pfam" id="PF03831">
    <property type="entry name" value="YjdM"/>
    <property type="match status" value="1"/>
</dbReference>
<organism evidence="2 3">
    <name type="scientific">Pseudovibrio exalbescens</name>
    <dbReference type="NCBI Taxonomy" id="197461"/>
    <lineage>
        <taxon>Bacteria</taxon>
        <taxon>Pseudomonadati</taxon>
        <taxon>Pseudomonadota</taxon>
        <taxon>Alphaproteobacteria</taxon>
        <taxon>Hyphomicrobiales</taxon>
        <taxon>Stappiaceae</taxon>
        <taxon>Pseudovibrio</taxon>
    </lineage>
</organism>
<evidence type="ECO:0000259" key="1">
    <source>
        <dbReference type="SMART" id="SM00782"/>
    </source>
</evidence>
<evidence type="ECO:0000313" key="2">
    <source>
        <dbReference type="EMBL" id="OKL44238.1"/>
    </source>
</evidence>
<comment type="caution">
    <text evidence="2">The sequence shown here is derived from an EMBL/GenBank/DDBJ whole genome shotgun (WGS) entry which is preliminary data.</text>
</comment>
<dbReference type="EMBL" id="LVVZ01000014">
    <property type="protein sequence ID" value="OKL44238.1"/>
    <property type="molecule type" value="Genomic_DNA"/>
</dbReference>
<feature type="domain" description="PhnA protein N-terminal proteobacterial" evidence="1">
    <location>
        <begin position="6"/>
        <end position="52"/>
    </location>
</feature>
<sequence>MSLEADLRARAEDKCELCGATDALRVVPVGPDADDTPARALLACQTCEDQMSGNAALDETHWQCLNESAWNQEPAVQVAAWRMASRLSSHTWAQDLLDMLYLDEDTLAWAQAGLSTSEGEDDDAIVHKDTHGTVLSPGDTVILIKDLKVKGAGFTAKRGTAVRNISLVPDNPAQLEGRVNNQLLVLLTEFVKKA</sequence>
<dbReference type="Proteomes" id="UP000185783">
    <property type="component" value="Unassembled WGS sequence"/>
</dbReference>
<dbReference type="RefSeq" id="WP_028481841.1">
    <property type="nucleotide sequence ID" value="NZ_LVVZ01000014.1"/>
</dbReference>
<protein>
    <submittedName>
        <fullName evidence="2">PhnA domain protein</fullName>
    </submittedName>
</protein>
<keyword evidence="3" id="KW-1185">Reference proteome</keyword>
<dbReference type="SMART" id="SM00782">
    <property type="entry name" value="PhnA_Zn_Ribbon"/>
    <property type="match status" value="1"/>
</dbReference>
<dbReference type="InterPro" id="IPR013991">
    <property type="entry name" value="PhnaA_N_proteobac"/>
</dbReference>
<dbReference type="STRING" id="197461.A3843_07425"/>
<reference evidence="2 3" key="1">
    <citation type="submission" date="2016-03" db="EMBL/GenBank/DDBJ databases">
        <title>Genome sequence of Nesiotobacter sp. nov., a moderately halophilic alphaproteobacterium isolated from the Yellow Sea, China.</title>
        <authorList>
            <person name="Zhang G."/>
            <person name="Zhang R."/>
        </authorList>
    </citation>
    <scope>NUCLEOTIDE SEQUENCE [LARGE SCALE GENOMIC DNA]</scope>
    <source>
        <strain evidence="2 3">WB1-6</strain>
    </source>
</reference>
<evidence type="ECO:0000313" key="3">
    <source>
        <dbReference type="Proteomes" id="UP000185783"/>
    </source>
</evidence>
<dbReference type="SUPFAM" id="SSF82057">
    <property type="entry name" value="Prokaryotic SH3-related domain"/>
    <property type="match status" value="1"/>
</dbReference>
<dbReference type="AlphaFoldDB" id="A0A1U7JHS0"/>
<gene>
    <name evidence="2" type="ORF">A3843_07425</name>
</gene>
<accession>A0A1U7JHS0</accession>
<dbReference type="Gene3D" id="2.30.30.40">
    <property type="entry name" value="SH3 Domains"/>
    <property type="match status" value="1"/>
</dbReference>
<proteinExistence type="predicted"/>